<dbReference type="EMBL" id="AMZH03023126">
    <property type="protein sequence ID" value="RRT36789.1"/>
    <property type="molecule type" value="Genomic_DNA"/>
</dbReference>
<evidence type="ECO:0000313" key="2">
    <source>
        <dbReference type="EMBL" id="RRT36789.1"/>
    </source>
</evidence>
<name>A0A426XBC2_ENSVE</name>
<organism evidence="2 3">
    <name type="scientific">Ensete ventricosum</name>
    <name type="common">Abyssinian banana</name>
    <name type="synonym">Musa ensete</name>
    <dbReference type="NCBI Taxonomy" id="4639"/>
    <lineage>
        <taxon>Eukaryota</taxon>
        <taxon>Viridiplantae</taxon>
        <taxon>Streptophyta</taxon>
        <taxon>Embryophyta</taxon>
        <taxon>Tracheophyta</taxon>
        <taxon>Spermatophyta</taxon>
        <taxon>Magnoliopsida</taxon>
        <taxon>Liliopsida</taxon>
        <taxon>Zingiberales</taxon>
        <taxon>Musaceae</taxon>
        <taxon>Ensete</taxon>
    </lineage>
</organism>
<feature type="region of interest" description="Disordered" evidence="1">
    <location>
        <begin position="36"/>
        <end position="90"/>
    </location>
</feature>
<protein>
    <submittedName>
        <fullName evidence="2">Uncharacterized protein</fullName>
    </submittedName>
</protein>
<gene>
    <name evidence="2" type="ORF">B296_00058320</name>
</gene>
<dbReference type="AlphaFoldDB" id="A0A426XBC2"/>
<accession>A0A426XBC2</accession>
<proteinExistence type="predicted"/>
<dbReference type="Proteomes" id="UP000287651">
    <property type="component" value="Unassembled WGS sequence"/>
</dbReference>
<reference evidence="2 3" key="1">
    <citation type="journal article" date="2014" name="Agronomy (Basel)">
        <title>A Draft Genome Sequence for Ensete ventricosum, the Drought-Tolerant Tree Against Hunger.</title>
        <authorList>
            <person name="Harrison J."/>
            <person name="Moore K.A."/>
            <person name="Paszkiewicz K."/>
            <person name="Jones T."/>
            <person name="Grant M."/>
            <person name="Ambacheew D."/>
            <person name="Muzemil S."/>
            <person name="Studholme D.J."/>
        </authorList>
    </citation>
    <scope>NUCLEOTIDE SEQUENCE [LARGE SCALE GENOMIC DNA]</scope>
</reference>
<comment type="caution">
    <text evidence="2">The sequence shown here is derived from an EMBL/GenBank/DDBJ whole genome shotgun (WGS) entry which is preliminary data.</text>
</comment>
<evidence type="ECO:0000313" key="3">
    <source>
        <dbReference type="Proteomes" id="UP000287651"/>
    </source>
</evidence>
<evidence type="ECO:0000256" key="1">
    <source>
        <dbReference type="SAM" id="MobiDB-lite"/>
    </source>
</evidence>
<sequence>MFPGVGVDPSRNFPWPGPTLGVETIGGGVTAVGSDHAMAPIGSSTLGPPPNTGRPAEGFGALGSGSENSGRRFPDDPMRSAKDTDNIKEPGPEMEELMACSRANSIDARSRVGIANLFRTSKSLFDRCVRAYAHGQNQAVLTPR</sequence>
<feature type="compositionally biased region" description="Basic and acidic residues" evidence="1">
    <location>
        <begin position="69"/>
        <end position="90"/>
    </location>
</feature>